<keyword evidence="2" id="KW-1185">Reference proteome</keyword>
<reference evidence="2" key="1">
    <citation type="journal article" date="2022" name="Mol. Ecol. Resour.">
        <title>The genomes of chicory, endive, great burdock and yacon provide insights into Asteraceae palaeo-polyploidization history and plant inulin production.</title>
        <authorList>
            <person name="Fan W."/>
            <person name="Wang S."/>
            <person name="Wang H."/>
            <person name="Wang A."/>
            <person name="Jiang F."/>
            <person name="Liu H."/>
            <person name="Zhao H."/>
            <person name="Xu D."/>
            <person name="Zhang Y."/>
        </authorList>
    </citation>
    <scope>NUCLEOTIDE SEQUENCE [LARGE SCALE GENOMIC DNA]</scope>
    <source>
        <strain evidence="2">cv. Punajuju</strain>
    </source>
</reference>
<accession>A0ACB8YWV7</accession>
<protein>
    <submittedName>
        <fullName evidence="1">Uncharacterized protein</fullName>
    </submittedName>
</protein>
<gene>
    <name evidence="1" type="ORF">L2E82_47916</name>
</gene>
<proteinExistence type="predicted"/>
<evidence type="ECO:0000313" key="1">
    <source>
        <dbReference type="EMBL" id="KAI3689945.1"/>
    </source>
</evidence>
<reference evidence="1 2" key="2">
    <citation type="journal article" date="2022" name="Mol. Ecol. Resour.">
        <title>The genomes of chicory, endive, great burdock and yacon provide insights into Asteraceae paleo-polyploidization history and plant inulin production.</title>
        <authorList>
            <person name="Fan W."/>
            <person name="Wang S."/>
            <person name="Wang H."/>
            <person name="Wang A."/>
            <person name="Jiang F."/>
            <person name="Liu H."/>
            <person name="Zhao H."/>
            <person name="Xu D."/>
            <person name="Zhang Y."/>
        </authorList>
    </citation>
    <scope>NUCLEOTIDE SEQUENCE [LARGE SCALE GENOMIC DNA]</scope>
    <source>
        <strain evidence="2">cv. Punajuju</strain>
        <tissue evidence="1">Leaves</tissue>
    </source>
</reference>
<dbReference type="EMBL" id="CM042017">
    <property type="protein sequence ID" value="KAI3689945.1"/>
    <property type="molecule type" value="Genomic_DNA"/>
</dbReference>
<sequence>MKPIQLRRPPSTGTHLAPARVVVLGVLILHLLLIILNGKRRRSLGVKETQRLAHEFGRKSIEGTEDGIHVEYND</sequence>
<organism evidence="1 2">
    <name type="scientific">Cichorium intybus</name>
    <name type="common">Chicory</name>
    <dbReference type="NCBI Taxonomy" id="13427"/>
    <lineage>
        <taxon>Eukaryota</taxon>
        <taxon>Viridiplantae</taxon>
        <taxon>Streptophyta</taxon>
        <taxon>Embryophyta</taxon>
        <taxon>Tracheophyta</taxon>
        <taxon>Spermatophyta</taxon>
        <taxon>Magnoliopsida</taxon>
        <taxon>eudicotyledons</taxon>
        <taxon>Gunneridae</taxon>
        <taxon>Pentapetalae</taxon>
        <taxon>asterids</taxon>
        <taxon>campanulids</taxon>
        <taxon>Asterales</taxon>
        <taxon>Asteraceae</taxon>
        <taxon>Cichorioideae</taxon>
        <taxon>Cichorieae</taxon>
        <taxon>Cichoriinae</taxon>
        <taxon>Cichorium</taxon>
    </lineage>
</organism>
<dbReference type="Proteomes" id="UP001055811">
    <property type="component" value="Linkage Group LG09"/>
</dbReference>
<name>A0ACB8YWV7_CICIN</name>
<evidence type="ECO:0000313" key="2">
    <source>
        <dbReference type="Proteomes" id="UP001055811"/>
    </source>
</evidence>
<comment type="caution">
    <text evidence="1">The sequence shown here is derived from an EMBL/GenBank/DDBJ whole genome shotgun (WGS) entry which is preliminary data.</text>
</comment>